<evidence type="ECO:0000313" key="3">
    <source>
        <dbReference type="Proteomes" id="UP000301309"/>
    </source>
</evidence>
<dbReference type="Proteomes" id="UP000301309">
    <property type="component" value="Unassembled WGS sequence"/>
</dbReference>
<reference evidence="2 3" key="1">
    <citation type="journal article" date="2020" name="Int. J. Syst. Evol. Microbiol.">
        <title>Reclassification of Streptomyces castelarensis and Streptomyces sporoclivatus as later heterotypic synonyms of Streptomyces antimycoticus.</title>
        <authorList>
            <person name="Komaki H."/>
            <person name="Tamura T."/>
        </authorList>
    </citation>
    <scope>NUCLEOTIDE SEQUENCE [LARGE SCALE GENOMIC DNA]</scope>
    <source>
        <strain evidence="2 3">NBRC 13459</strain>
    </source>
</reference>
<proteinExistence type="predicted"/>
<comment type="caution">
    <text evidence="2">The sequence shown here is derived from an EMBL/GenBank/DDBJ whole genome shotgun (WGS) entry which is preliminary data.</text>
</comment>
<keyword evidence="3" id="KW-1185">Reference proteome</keyword>
<accession>A0A4D4KW45</accession>
<evidence type="ECO:0000256" key="1">
    <source>
        <dbReference type="SAM" id="MobiDB-lite"/>
    </source>
</evidence>
<organism evidence="2 3">
    <name type="scientific">Streptomyces violaceusniger</name>
    <dbReference type="NCBI Taxonomy" id="68280"/>
    <lineage>
        <taxon>Bacteria</taxon>
        <taxon>Bacillati</taxon>
        <taxon>Actinomycetota</taxon>
        <taxon>Actinomycetes</taxon>
        <taxon>Kitasatosporales</taxon>
        <taxon>Streptomycetaceae</taxon>
        <taxon>Streptomyces</taxon>
        <taxon>Streptomyces violaceusniger group</taxon>
    </lineage>
</organism>
<gene>
    <name evidence="2" type="ORF">SVIO_006920</name>
</gene>
<sequence>MSCTAATGRITLACRVGGKWFAVVGAQAVGGHTGAQQVRGAEVRASGPLPREMTPRP</sequence>
<name>A0A4D4KW45_STRVO</name>
<protein>
    <submittedName>
        <fullName evidence="2">Uncharacterized protein</fullName>
    </submittedName>
</protein>
<dbReference type="AlphaFoldDB" id="A0A4D4KW45"/>
<dbReference type="EMBL" id="BJHW01000001">
    <property type="protein sequence ID" value="GDY50069.1"/>
    <property type="molecule type" value="Genomic_DNA"/>
</dbReference>
<evidence type="ECO:0000313" key="2">
    <source>
        <dbReference type="EMBL" id="GDY50069.1"/>
    </source>
</evidence>
<feature type="region of interest" description="Disordered" evidence="1">
    <location>
        <begin position="32"/>
        <end position="57"/>
    </location>
</feature>